<dbReference type="EnsemblPlants" id="TuG1812G0100004153.01.T01">
    <property type="protein sequence ID" value="TuG1812G0100004153.01.T01"/>
    <property type="gene ID" value="TuG1812G0100004153.01"/>
</dbReference>
<dbReference type="Proteomes" id="UP000015106">
    <property type="component" value="Chromosome 1"/>
</dbReference>
<dbReference type="PANTHER" id="PTHR11697:SF230">
    <property type="entry name" value="ZINC FINGER, MYM DOMAIN CONTAINING 1"/>
    <property type="match status" value="1"/>
</dbReference>
<name>A0A8R7P6U5_TRIUA</name>
<dbReference type="Gramene" id="TuG1812G0100004153.01.T01">
    <property type="protein sequence ID" value="TuG1812G0100004153.01.T01"/>
    <property type="gene ID" value="TuG1812G0100004153.01"/>
</dbReference>
<reference evidence="3" key="1">
    <citation type="journal article" date="2013" name="Nature">
        <title>Draft genome of the wheat A-genome progenitor Triticum urartu.</title>
        <authorList>
            <person name="Ling H.Q."/>
            <person name="Zhao S."/>
            <person name="Liu D."/>
            <person name="Wang J."/>
            <person name="Sun H."/>
            <person name="Zhang C."/>
            <person name="Fan H."/>
            <person name="Li D."/>
            <person name="Dong L."/>
            <person name="Tao Y."/>
            <person name="Gao C."/>
            <person name="Wu H."/>
            <person name="Li Y."/>
            <person name="Cui Y."/>
            <person name="Guo X."/>
            <person name="Zheng S."/>
            <person name="Wang B."/>
            <person name="Yu K."/>
            <person name="Liang Q."/>
            <person name="Yang W."/>
            <person name="Lou X."/>
            <person name="Chen J."/>
            <person name="Feng M."/>
            <person name="Jian J."/>
            <person name="Zhang X."/>
            <person name="Luo G."/>
            <person name="Jiang Y."/>
            <person name="Liu J."/>
            <person name="Wang Z."/>
            <person name="Sha Y."/>
            <person name="Zhang B."/>
            <person name="Wu H."/>
            <person name="Tang D."/>
            <person name="Shen Q."/>
            <person name="Xue P."/>
            <person name="Zou S."/>
            <person name="Wang X."/>
            <person name="Liu X."/>
            <person name="Wang F."/>
            <person name="Yang Y."/>
            <person name="An X."/>
            <person name="Dong Z."/>
            <person name="Zhang K."/>
            <person name="Zhang X."/>
            <person name="Luo M.C."/>
            <person name="Dvorak J."/>
            <person name="Tong Y."/>
            <person name="Wang J."/>
            <person name="Yang H."/>
            <person name="Li Z."/>
            <person name="Wang D."/>
            <person name="Zhang A."/>
            <person name="Wang J."/>
        </authorList>
    </citation>
    <scope>NUCLEOTIDE SEQUENCE</scope>
    <source>
        <strain evidence="3">cv. G1812</strain>
    </source>
</reference>
<reference evidence="2" key="2">
    <citation type="submission" date="2018-03" db="EMBL/GenBank/DDBJ databases">
        <title>The Triticum urartu genome reveals the dynamic nature of wheat genome evolution.</title>
        <authorList>
            <person name="Ling H."/>
            <person name="Ma B."/>
            <person name="Shi X."/>
            <person name="Liu H."/>
            <person name="Dong L."/>
            <person name="Sun H."/>
            <person name="Cao Y."/>
            <person name="Gao Q."/>
            <person name="Zheng S."/>
            <person name="Li Y."/>
            <person name="Yu Y."/>
            <person name="Du H."/>
            <person name="Qi M."/>
            <person name="Li Y."/>
            <person name="Yu H."/>
            <person name="Cui Y."/>
            <person name="Wang N."/>
            <person name="Chen C."/>
            <person name="Wu H."/>
            <person name="Zhao Y."/>
            <person name="Zhang J."/>
            <person name="Li Y."/>
            <person name="Zhou W."/>
            <person name="Zhang B."/>
            <person name="Hu W."/>
            <person name="Eijk M."/>
            <person name="Tang J."/>
            <person name="Witsenboer H."/>
            <person name="Zhao S."/>
            <person name="Li Z."/>
            <person name="Zhang A."/>
            <person name="Wang D."/>
            <person name="Liang C."/>
        </authorList>
    </citation>
    <scope>NUCLEOTIDE SEQUENCE [LARGE SCALE GENOMIC DNA]</scope>
    <source>
        <strain evidence="2">cv. G1812</strain>
    </source>
</reference>
<sequence length="668" mass="77934">MNKIPWDPSKRKRMADYHPNQRDEIRRKYLIWRPNQPDIDFPYREFGKKKNRRRFNADWYDDYAYCLEYNEKEHKAYCLCCYLFRDNIKDSHHGHDAFIVEGFNSWNKPKRSVTHVGNRNSFHNRALKDCEDLLKDQSISAAMHRKSEIEKNEHLIRLNAAIDVCRYLLHQGQPFRGHNESKDSKNKGNYRELMDYTIKQNDVVAKAFKNAPENNQLLSPTIQRDITECFAKEILSYVMEEIGNGAFSLLVDECRDVSNKEQMAVVLRYVDICALVQEKFVGVVHVEETTASYLKSCIDLLFSQLGLNIKQVRGQGYDGASNMSGEFNGLQAKIMSENNSAYYIHCFAHKLNLVVVAITKKIFDVGDFFDMVSVLLNVVGASCKRKDQLREHHQEEVRKAIVCGEISTRTGLNQELSFQRPDVESTKRELEKLRTNERWDSLMRKVYCFCEKHDIPVLDMEDAYVNPKKPRQKTSINNEHYYRVDCFFAVLDLLGEEFNDRFNEVNSELLLCMSALSPSDLFCRFDKAKLLKLAKHYPDDFNHKDMVTLEHELGLYIDNILHDTRFSILEKIGDLAKLMVDTRKHLSYPLVYRLVKLALTLPVATATVERCFSAMKIVKNALRNKIGDDYLSHSLICFVEKGLLDEITNEVIVDRFHKMKDRRGKNEM</sequence>
<dbReference type="InterPro" id="IPR025398">
    <property type="entry name" value="DUF4371"/>
</dbReference>
<dbReference type="Pfam" id="PF05699">
    <property type="entry name" value="Dimer_Tnp_hAT"/>
    <property type="match status" value="1"/>
</dbReference>
<organism evidence="2 3">
    <name type="scientific">Triticum urartu</name>
    <name type="common">Red wild einkorn</name>
    <name type="synonym">Crithodium urartu</name>
    <dbReference type="NCBI Taxonomy" id="4572"/>
    <lineage>
        <taxon>Eukaryota</taxon>
        <taxon>Viridiplantae</taxon>
        <taxon>Streptophyta</taxon>
        <taxon>Embryophyta</taxon>
        <taxon>Tracheophyta</taxon>
        <taxon>Spermatophyta</taxon>
        <taxon>Magnoliopsida</taxon>
        <taxon>Liliopsida</taxon>
        <taxon>Poales</taxon>
        <taxon>Poaceae</taxon>
        <taxon>BOP clade</taxon>
        <taxon>Pooideae</taxon>
        <taxon>Triticodae</taxon>
        <taxon>Triticeae</taxon>
        <taxon>Triticinae</taxon>
        <taxon>Triticum</taxon>
    </lineage>
</organism>
<reference evidence="2" key="3">
    <citation type="submission" date="2022-06" db="UniProtKB">
        <authorList>
            <consortium name="EnsemblPlants"/>
        </authorList>
    </citation>
    <scope>IDENTIFICATION</scope>
</reference>
<dbReference type="SUPFAM" id="SSF53098">
    <property type="entry name" value="Ribonuclease H-like"/>
    <property type="match status" value="1"/>
</dbReference>
<evidence type="ECO:0000313" key="2">
    <source>
        <dbReference type="EnsemblPlants" id="TuG1812G0100004153.01.T01"/>
    </source>
</evidence>
<proteinExistence type="predicted"/>
<dbReference type="Pfam" id="PF14291">
    <property type="entry name" value="DUF4371"/>
    <property type="match status" value="1"/>
</dbReference>
<dbReference type="SMART" id="SM00597">
    <property type="entry name" value="ZnF_TTF"/>
    <property type="match status" value="1"/>
</dbReference>
<accession>A0A8R7P6U5</accession>
<dbReference type="InterPro" id="IPR006580">
    <property type="entry name" value="Znf_TTF"/>
</dbReference>
<keyword evidence="3" id="KW-1185">Reference proteome</keyword>
<evidence type="ECO:0000313" key="3">
    <source>
        <dbReference type="Proteomes" id="UP000015106"/>
    </source>
</evidence>
<feature type="domain" description="TTF-type" evidence="1">
    <location>
        <begin position="51"/>
        <end position="146"/>
    </location>
</feature>
<dbReference type="InterPro" id="IPR008906">
    <property type="entry name" value="HATC_C_dom"/>
</dbReference>
<dbReference type="PANTHER" id="PTHR11697">
    <property type="entry name" value="GENERAL TRANSCRIPTION FACTOR 2-RELATED ZINC FINGER PROTEIN"/>
    <property type="match status" value="1"/>
</dbReference>
<dbReference type="AlphaFoldDB" id="A0A8R7P6U5"/>
<dbReference type="GO" id="GO:0046983">
    <property type="term" value="F:protein dimerization activity"/>
    <property type="evidence" value="ECO:0007669"/>
    <property type="project" value="InterPro"/>
</dbReference>
<protein>
    <recommendedName>
        <fullName evidence="1">TTF-type domain-containing protein</fullName>
    </recommendedName>
</protein>
<evidence type="ECO:0000259" key="1">
    <source>
        <dbReference type="SMART" id="SM00597"/>
    </source>
</evidence>
<dbReference type="InterPro" id="IPR012337">
    <property type="entry name" value="RNaseH-like_sf"/>
</dbReference>
<dbReference type="InterPro" id="IPR055298">
    <property type="entry name" value="AtLOH3-like"/>
</dbReference>